<feature type="transmembrane region" description="Helical" evidence="7">
    <location>
        <begin position="57"/>
        <end position="75"/>
    </location>
</feature>
<comment type="similarity">
    <text evidence="6">Belongs to the heme-copper respiratory oxidase family.</text>
</comment>
<name>A0A1X0YCF4_9BACT</name>
<dbReference type="SUPFAM" id="SSF81442">
    <property type="entry name" value="Cytochrome c oxidase subunit I-like"/>
    <property type="match status" value="1"/>
</dbReference>
<feature type="transmembrane region" description="Helical" evidence="7">
    <location>
        <begin position="382"/>
        <end position="408"/>
    </location>
</feature>
<organism evidence="9 10">
    <name type="scientific">Geothermobacter hydrogeniphilus</name>
    <dbReference type="NCBI Taxonomy" id="1969733"/>
    <lineage>
        <taxon>Bacteria</taxon>
        <taxon>Pseudomonadati</taxon>
        <taxon>Thermodesulfobacteriota</taxon>
        <taxon>Desulfuromonadia</taxon>
        <taxon>Desulfuromonadales</taxon>
        <taxon>Geothermobacteraceae</taxon>
        <taxon>Geothermobacter</taxon>
    </lineage>
</organism>
<gene>
    <name evidence="9" type="ORF">B5V00_02025</name>
</gene>
<sequence length="472" mass="54090">MEKPNYNTDIVRSFINWGIIWGLVAILVGVIVSLQMVEPALNFPPYLTFGRLRPLHTNAGIYGWAVGTTFALFLYMVQRLCKTRLWSDKLARFQLWFFNATIITAAITLLLGYTTSKEYHELEWPVDIMVVILWVAFAINIIMTIIKRREEQMYISLWYMMASIVGVAILYIVDGAEVPVSLFKSYSAYAGTNDANVHWWFGHNAVAMVLTAPPLAMFYYVLPKSTGVPIYSHRMSIIAFWSLIFMYLWTGAHHLLWTPVPDWIQTLAMAFSVMLIAPSWGSVFNGYLSMRGQWHQMRENYLVKFLIIGITFYGLQTLQGPMQAIRSFSAFIHYTDWVPAHIHMGTMGWVSMIAFASIYYLVPRVYGRELYSVPLANLHFWLILIGQLIWTISLWIAGVLQAGMWTATNSDGSLAYSFMETMVEMYPYWWARVFGGIIFLIGVLVFIYNLVMTTRRGEISPASERAAVEGRA</sequence>
<reference evidence="9 10" key="1">
    <citation type="submission" date="2017-03" db="EMBL/GenBank/DDBJ databases">
        <title>Genome sequence of Geothermobacter sp. EPR-M, Deep-Sea Iron Reducer.</title>
        <authorList>
            <person name="Tully B."/>
            <person name="Savalia P."/>
            <person name="Abuyen K."/>
            <person name="Baughan C."/>
            <person name="Romero E."/>
            <person name="Ronkowski C."/>
            <person name="Torres B."/>
            <person name="Tremblay J."/>
            <person name="Trujillo A."/>
            <person name="Tyler M."/>
            <person name="Perez-Rodriguez I."/>
            <person name="Amend J."/>
        </authorList>
    </citation>
    <scope>NUCLEOTIDE SEQUENCE [LARGE SCALE GENOMIC DNA]</scope>
    <source>
        <strain evidence="9 10">EPR-M</strain>
    </source>
</reference>
<dbReference type="RefSeq" id="WP_085009017.1">
    <property type="nucleotide sequence ID" value="NZ_NAAD01000002.1"/>
</dbReference>
<feature type="transmembrane region" description="Helical" evidence="7">
    <location>
        <begin position="153"/>
        <end position="173"/>
    </location>
</feature>
<keyword evidence="6" id="KW-0408">Iron</keyword>
<comment type="caution">
    <text evidence="9">The sequence shown here is derived from an EMBL/GenBank/DDBJ whole genome shotgun (WGS) entry which is preliminary data.</text>
</comment>
<evidence type="ECO:0000256" key="6">
    <source>
        <dbReference type="RuleBase" id="RU000370"/>
    </source>
</evidence>
<dbReference type="InterPro" id="IPR000883">
    <property type="entry name" value="Cyt_C_Oxase_1"/>
</dbReference>
<evidence type="ECO:0000256" key="4">
    <source>
        <dbReference type="ARBA" id="ARBA00022989"/>
    </source>
</evidence>
<evidence type="ECO:0000313" key="10">
    <source>
        <dbReference type="Proteomes" id="UP000193136"/>
    </source>
</evidence>
<keyword evidence="3 6" id="KW-0812">Transmembrane</keyword>
<dbReference type="InterPro" id="IPR023616">
    <property type="entry name" value="Cyt_c_oxase-like_su1_dom"/>
</dbReference>
<evidence type="ECO:0000256" key="3">
    <source>
        <dbReference type="ARBA" id="ARBA00022692"/>
    </source>
</evidence>
<evidence type="ECO:0000256" key="7">
    <source>
        <dbReference type="SAM" id="Phobius"/>
    </source>
</evidence>
<dbReference type="GO" id="GO:0016020">
    <property type="term" value="C:membrane"/>
    <property type="evidence" value="ECO:0007669"/>
    <property type="project" value="UniProtKB-SubCell"/>
</dbReference>
<evidence type="ECO:0000313" key="9">
    <source>
        <dbReference type="EMBL" id="ORJ62858.1"/>
    </source>
</evidence>
<dbReference type="GO" id="GO:0022904">
    <property type="term" value="P:respiratory electron transport chain"/>
    <property type="evidence" value="ECO:0007669"/>
    <property type="project" value="TreeGrafter"/>
</dbReference>
<dbReference type="AlphaFoldDB" id="A0A1X0YCF4"/>
<dbReference type="GO" id="GO:0015990">
    <property type="term" value="P:electron transport coupled proton transport"/>
    <property type="evidence" value="ECO:0007669"/>
    <property type="project" value="TreeGrafter"/>
</dbReference>
<evidence type="ECO:0000256" key="2">
    <source>
        <dbReference type="ARBA" id="ARBA00022660"/>
    </source>
</evidence>
<proteinExistence type="inferred from homology"/>
<dbReference type="InterPro" id="IPR036927">
    <property type="entry name" value="Cyt_c_oxase-like_su1_sf"/>
</dbReference>
<dbReference type="Gene3D" id="1.20.210.10">
    <property type="entry name" value="Cytochrome c oxidase-like, subunit I domain"/>
    <property type="match status" value="1"/>
</dbReference>
<dbReference type="PANTHER" id="PTHR10422">
    <property type="entry name" value="CYTOCHROME C OXIDASE SUBUNIT 1"/>
    <property type="match status" value="1"/>
</dbReference>
<keyword evidence="6" id="KW-0249">Electron transport</keyword>
<feature type="transmembrane region" description="Helical" evidence="7">
    <location>
        <begin position="96"/>
        <end position="116"/>
    </location>
</feature>
<dbReference type="GO" id="GO:0006119">
    <property type="term" value="P:oxidative phosphorylation"/>
    <property type="evidence" value="ECO:0007669"/>
    <property type="project" value="UniProtKB-UniPathway"/>
</dbReference>
<keyword evidence="6" id="KW-0813">Transport</keyword>
<evidence type="ECO:0000256" key="1">
    <source>
        <dbReference type="ARBA" id="ARBA00004141"/>
    </source>
</evidence>
<keyword evidence="10" id="KW-1185">Reference proteome</keyword>
<evidence type="ECO:0000259" key="8">
    <source>
        <dbReference type="PROSITE" id="PS50855"/>
    </source>
</evidence>
<feature type="transmembrane region" description="Helical" evidence="7">
    <location>
        <begin position="340"/>
        <end position="362"/>
    </location>
</feature>
<dbReference type="GO" id="GO:0020037">
    <property type="term" value="F:heme binding"/>
    <property type="evidence" value="ECO:0007669"/>
    <property type="project" value="InterPro"/>
</dbReference>
<feature type="domain" description="Cytochrome oxidase subunit I profile" evidence="8">
    <location>
        <begin position="14"/>
        <end position="472"/>
    </location>
</feature>
<feature type="transmembrane region" description="Helical" evidence="7">
    <location>
        <begin position="263"/>
        <end position="289"/>
    </location>
</feature>
<feature type="transmembrane region" description="Helical" evidence="7">
    <location>
        <begin position="199"/>
        <end position="222"/>
    </location>
</feature>
<feature type="transmembrane region" description="Helical" evidence="7">
    <location>
        <begin position="128"/>
        <end position="146"/>
    </location>
</feature>
<keyword evidence="6" id="KW-0479">Metal-binding</keyword>
<evidence type="ECO:0000256" key="5">
    <source>
        <dbReference type="ARBA" id="ARBA00023136"/>
    </source>
</evidence>
<dbReference type="GO" id="GO:0004129">
    <property type="term" value="F:cytochrome-c oxidase activity"/>
    <property type="evidence" value="ECO:0007669"/>
    <property type="project" value="InterPro"/>
</dbReference>
<keyword evidence="4 7" id="KW-1133">Transmembrane helix</keyword>
<feature type="transmembrane region" description="Helical" evidence="7">
    <location>
        <begin position="234"/>
        <end position="257"/>
    </location>
</feature>
<protein>
    <submittedName>
        <fullName evidence="9">Cytochrome C oxidase Cbb3</fullName>
    </submittedName>
</protein>
<feature type="transmembrane region" description="Helical" evidence="7">
    <location>
        <begin position="428"/>
        <end position="451"/>
    </location>
</feature>
<keyword evidence="6" id="KW-0349">Heme</keyword>
<dbReference type="PROSITE" id="PS50855">
    <property type="entry name" value="COX1"/>
    <property type="match status" value="1"/>
</dbReference>
<dbReference type="InterPro" id="IPR023615">
    <property type="entry name" value="Cyt_c_Oxase_su1_BS"/>
</dbReference>
<keyword evidence="5 7" id="KW-0472">Membrane</keyword>
<dbReference type="STRING" id="1969733.B5V00_02025"/>
<dbReference type="Pfam" id="PF00115">
    <property type="entry name" value="COX1"/>
    <property type="match status" value="1"/>
</dbReference>
<accession>A0A1X0YCF4</accession>
<feature type="transmembrane region" description="Helical" evidence="7">
    <location>
        <begin position="301"/>
        <end position="320"/>
    </location>
</feature>
<dbReference type="EMBL" id="NAAD01000002">
    <property type="protein sequence ID" value="ORJ62858.1"/>
    <property type="molecule type" value="Genomic_DNA"/>
</dbReference>
<dbReference type="PROSITE" id="PS00077">
    <property type="entry name" value="COX1_CUB"/>
    <property type="match status" value="1"/>
</dbReference>
<dbReference type="PANTHER" id="PTHR10422:SF29">
    <property type="entry name" value="CYTOCHROME C OXIDASE SUBUNIT 1 HOMOLOG, BACTEROID"/>
    <property type="match status" value="1"/>
</dbReference>
<keyword evidence="2 6" id="KW-0679">Respiratory chain</keyword>
<dbReference type="OrthoDB" id="9806838at2"/>
<dbReference type="UniPathway" id="UPA00705"/>
<dbReference type="Proteomes" id="UP000193136">
    <property type="component" value="Unassembled WGS sequence"/>
</dbReference>
<feature type="transmembrane region" description="Helical" evidence="7">
    <location>
        <begin position="14"/>
        <end position="37"/>
    </location>
</feature>
<comment type="subcellular location">
    <subcellularLocation>
        <location evidence="1">Membrane</location>
        <topology evidence="1">Multi-pass membrane protein</topology>
    </subcellularLocation>
</comment>